<keyword evidence="2" id="KW-1185">Reference proteome</keyword>
<dbReference type="Proteomes" id="UP001480082">
    <property type="component" value="Unassembled WGS sequence"/>
</dbReference>
<evidence type="ECO:0000313" key="1">
    <source>
        <dbReference type="EMBL" id="MER9286942.1"/>
    </source>
</evidence>
<reference evidence="1 2" key="1">
    <citation type="journal article" date="2024" name="Proc. Natl. Acad. Sci. U.S.A.">
        <title>The evolutionary genomics of adaptation to stress in wild rhizobium bacteria.</title>
        <authorList>
            <person name="Kehlet-Delgado H."/>
            <person name="Montoya A.P."/>
            <person name="Jensen K.T."/>
            <person name="Wendlandt C.E."/>
            <person name="Dexheimer C."/>
            <person name="Roberts M."/>
            <person name="Torres Martinez L."/>
            <person name="Friesen M.L."/>
            <person name="Griffitts J.S."/>
            <person name="Porter S.S."/>
        </authorList>
    </citation>
    <scope>NUCLEOTIDE SEQUENCE [LARGE SCALE GENOMIC DNA]</scope>
    <source>
        <strain evidence="1 2">M0468</strain>
    </source>
</reference>
<comment type="caution">
    <text evidence="1">The sequence shown here is derived from an EMBL/GenBank/DDBJ whole genome shotgun (WGS) entry which is preliminary data.</text>
</comment>
<organism evidence="1 2">
    <name type="scientific">Mesorhizobium australicum</name>
    <dbReference type="NCBI Taxonomy" id="536018"/>
    <lineage>
        <taxon>Bacteria</taxon>
        <taxon>Pseudomonadati</taxon>
        <taxon>Pseudomonadota</taxon>
        <taxon>Alphaproteobacteria</taxon>
        <taxon>Hyphomicrobiales</taxon>
        <taxon>Phyllobacteriaceae</taxon>
        <taxon>Mesorhizobium</taxon>
    </lineage>
</organism>
<proteinExistence type="predicted"/>
<protein>
    <submittedName>
        <fullName evidence="1">Uncharacterized protein</fullName>
    </submittedName>
</protein>
<gene>
    <name evidence="1" type="ORF">NKI81_23780</name>
</gene>
<evidence type="ECO:0000313" key="2">
    <source>
        <dbReference type="Proteomes" id="UP001480082"/>
    </source>
</evidence>
<accession>A0ACC6T4X3</accession>
<name>A0ACC6T4X3_9HYPH</name>
<dbReference type="EMBL" id="JAMYRI010000016">
    <property type="protein sequence ID" value="MER9286942.1"/>
    <property type="molecule type" value="Genomic_DNA"/>
</dbReference>
<sequence length="51" mass="5780">MNTDFVSAVKFSNLWEGKAHLLDKSGDAPFWDSSDRFNPIFARFLASVDQT</sequence>